<evidence type="ECO:0000313" key="2">
    <source>
        <dbReference type="Proteomes" id="UP001596296"/>
    </source>
</evidence>
<protein>
    <submittedName>
        <fullName evidence="1">Uncharacterized protein</fullName>
    </submittedName>
</protein>
<dbReference type="Proteomes" id="UP001596296">
    <property type="component" value="Unassembled WGS sequence"/>
</dbReference>
<dbReference type="AlphaFoldDB" id="A0ABD5USU0"/>
<organism evidence="1 2">
    <name type="scientific">Halopenitus salinus</name>
    <dbReference type="NCBI Taxonomy" id="1198295"/>
    <lineage>
        <taxon>Archaea</taxon>
        <taxon>Methanobacteriati</taxon>
        <taxon>Methanobacteriota</taxon>
        <taxon>Stenosarchaea group</taxon>
        <taxon>Halobacteria</taxon>
        <taxon>Halobacteriales</taxon>
        <taxon>Haloferacaceae</taxon>
        <taxon>Halopenitus</taxon>
    </lineage>
</organism>
<comment type="caution">
    <text evidence="1">The sequence shown here is derived from an EMBL/GenBank/DDBJ whole genome shotgun (WGS) entry which is preliminary data.</text>
</comment>
<evidence type="ECO:0000313" key="1">
    <source>
        <dbReference type="EMBL" id="MFC6891186.1"/>
    </source>
</evidence>
<sequence length="77" mass="8435">MPPFRSGSNDPETHTLFDRMREFVFDHLSSTDLEELRERAATGTPISDLVADDRANARSALARSFGPLVDAALSSAQ</sequence>
<proteinExistence type="predicted"/>
<gene>
    <name evidence="1" type="ORF">ACFQE9_00855</name>
</gene>
<name>A0ABD5USU0_9EURY</name>
<keyword evidence="2" id="KW-1185">Reference proteome</keyword>
<dbReference type="EMBL" id="JBHSXL010000001">
    <property type="protein sequence ID" value="MFC6891186.1"/>
    <property type="molecule type" value="Genomic_DNA"/>
</dbReference>
<reference evidence="1 2" key="1">
    <citation type="journal article" date="2019" name="Int. J. Syst. Evol. Microbiol.">
        <title>The Global Catalogue of Microorganisms (GCM) 10K type strain sequencing project: providing services to taxonomists for standard genome sequencing and annotation.</title>
        <authorList>
            <consortium name="The Broad Institute Genomics Platform"/>
            <consortium name="The Broad Institute Genome Sequencing Center for Infectious Disease"/>
            <person name="Wu L."/>
            <person name="Ma J."/>
        </authorList>
    </citation>
    <scope>NUCLEOTIDE SEQUENCE [LARGE SCALE GENOMIC DNA]</scope>
    <source>
        <strain evidence="1 2">SKJ47</strain>
    </source>
</reference>
<dbReference type="RefSeq" id="WP_379739051.1">
    <property type="nucleotide sequence ID" value="NZ_JBHSVN010000001.1"/>
</dbReference>
<accession>A0ABD5USU0</accession>